<keyword evidence="1" id="KW-0304">Gas vesicle</keyword>
<evidence type="ECO:0000256" key="4">
    <source>
        <dbReference type="SAM" id="MobiDB-lite"/>
    </source>
</evidence>
<accession>A0ABP5XBV5</accession>
<dbReference type="EMBL" id="BAAASZ010000026">
    <property type="protein sequence ID" value="GAA2450310.1"/>
    <property type="molecule type" value="Genomic_DNA"/>
</dbReference>
<organism evidence="5 6">
    <name type="scientific">Streptomyces macrosporus</name>
    <dbReference type="NCBI Taxonomy" id="44032"/>
    <lineage>
        <taxon>Bacteria</taxon>
        <taxon>Bacillati</taxon>
        <taxon>Actinomycetota</taxon>
        <taxon>Actinomycetes</taxon>
        <taxon>Kitasatosporales</taxon>
        <taxon>Streptomycetaceae</taxon>
        <taxon>Streptomyces</taxon>
    </lineage>
</organism>
<comment type="similarity">
    <text evidence="3">Belongs to the gas vesicle GvpF/GvpL family.</text>
</comment>
<comment type="caution">
    <text evidence="5">The sequence shown here is derived from an EMBL/GenBank/DDBJ whole genome shotgun (WGS) entry which is preliminary data.</text>
</comment>
<dbReference type="InterPro" id="IPR009430">
    <property type="entry name" value="GvpL/GvpF"/>
</dbReference>
<protein>
    <submittedName>
        <fullName evidence="5">GvpL/GvpF family gas vesicle protein</fullName>
    </submittedName>
</protein>
<keyword evidence="6" id="KW-1185">Reference proteome</keyword>
<dbReference type="PANTHER" id="PTHR36852">
    <property type="entry name" value="PROTEIN GVPL 2"/>
    <property type="match status" value="1"/>
</dbReference>
<dbReference type="Pfam" id="PF06386">
    <property type="entry name" value="GvpL_GvpF"/>
    <property type="match status" value="1"/>
</dbReference>
<evidence type="ECO:0000256" key="2">
    <source>
        <dbReference type="ARBA" id="ARBA00035108"/>
    </source>
</evidence>
<evidence type="ECO:0000256" key="1">
    <source>
        <dbReference type="ARBA" id="ARBA00022987"/>
    </source>
</evidence>
<dbReference type="RefSeq" id="WP_344324471.1">
    <property type="nucleotide sequence ID" value="NZ_BAAASZ010000026.1"/>
</dbReference>
<reference evidence="6" key="1">
    <citation type="journal article" date="2019" name="Int. J. Syst. Evol. Microbiol.">
        <title>The Global Catalogue of Microorganisms (GCM) 10K type strain sequencing project: providing services to taxonomists for standard genome sequencing and annotation.</title>
        <authorList>
            <consortium name="The Broad Institute Genomics Platform"/>
            <consortium name="The Broad Institute Genome Sequencing Center for Infectious Disease"/>
            <person name="Wu L."/>
            <person name="Ma J."/>
        </authorList>
    </citation>
    <scope>NUCLEOTIDE SEQUENCE [LARGE SCALE GENOMIC DNA]</scope>
    <source>
        <strain evidence="6">JCM 6305</strain>
    </source>
</reference>
<evidence type="ECO:0000256" key="3">
    <source>
        <dbReference type="ARBA" id="ARBA00035643"/>
    </source>
</evidence>
<name>A0ABP5XBV5_9ACTN</name>
<feature type="region of interest" description="Disordered" evidence="4">
    <location>
        <begin position="1"/>
        <end position="21"/>
    </location>
</feature>
<comment type="subcellular location">
    <subcellularLocation>
        <location evidence="2">Gas vesicle</location>
    </subcellularLocation>
</comment>
<evidence type="ECO:0000313" key="6">
    <source>
        <dbReference type="Proteomes" id="UP001501638"/>
    </source>
</evidence>
<dbReference type="PANTHER" id="PTHR36852:SF1">
    <property type="entry name" value="PROTEIN GVPL 2"/>
    <property type="match status" value="1"/>
</dbReference>
<proteinExistence type="inferred from homology"/>
<sequence>MTDTALPDTTVHPTPVPATPPDTTTLTCVFAVCRAGRAEAPAGVSGHTEGGALRTLPAGRLTAVVQHVPAVGFSQEALRERLADRRTLEECARAHHEVVSAVAAVADTVPLPLATLYLDDDRARSALVGNERRFLDVLDRITGRLEWGVKVYTVAPRTRPERSGPPPAASPGPGAGRAYLERLRNRRQERDRFHDAALRTAERVDAAARAVAVAARRLRAHGPEATGKHRSQVLNAAYLVPVGQERRLREALAPYQGTPGVELELSGPWVPYSFTDGSALA</sequence>
<feature type="region of interest" description="Disordered" evidence="4">
    <location>
        <begin position="157"/>
        <end position="176"/>
    </location>
</feature>
<feature type="compositionally biased region" description="Low complexity" evidence="4">
    <location>
        <begin position="1"/>
        <end position="13"/>
    </location>
</feature>
<dbReference type="Proteomes" id="UP001501638">
    <property type="component" value="Unassembled WGS sequence"/>
</dbReference>
<gene>
    <name evidence="5" type="ORF">GCM10010405_37390</name>
</gene>
<evidence type="ECO:0000313" key="5">
    <source>
        <dbReference type="EMBL" id="GAA2450310.1"/>
    </source>
</evidence>